<feature type="domain" description="MHD" evidence="7">
    <location>
        <begin position="49"/>
        <end position="300"/>
    </location>
</feature>
<dbReference type="InterPro" id="IPR028565">
    <property type="entry name" value="MHD"/>
</dbReference>
<keyword evidence="2 5" id="KW-0813">Transport</keyword>
<dbReference type="GO" id="GO:0000139">
    <property type="term" value="C:Golgi membrane"/>
    <property type="evidence" value="ECO:0007669"/>
    <property type="project" value="UniProtKB-SubCell"/>
</dbReference>
<comment type="similarity">
    <text evidence="1 5">Belongs to the adaptor complexes medium subunit family. Delta-COP subfamily.</text>
</comment>
<comment type="subunit">
    <text evidence="5">Oligomeric complex that consists of at least the alpha, beta, beta', gamma, delta, epsilon and zeta subunits.</text>
</comment>
<proteinExistence type="evidence at transcript level"/>
<comment type="function">
    <text evidence="5">The coatomer is a cytosolic protein complex that binds to dilysine motifs and reversibly associates with Golgi non-clathrin-coated vesicles, which further mediate biosynthetic protein transport from the ER, via the Golgi up to the trans Golgi network. Coatomer complex is required for budding from Golgi membranes, and is essential for the retrograde Golgi-to-ER transport of dilysine-tagged proteins.</text>
</comment>
<reference evidence="8" key="1">
    <citation type="journal article" date="2011" name="Plant Physiol.">
        <title>Comprehensive sequence analysis of 24,783 barley full-length cDNAs derived from 12 clone libraries.</title>
        <authorList>
            <person name="Matsumoto T."/>
            <person name="Tanaka T."/>
            <person name="Sakai H."/>
            <person name="Amano N."/>
            <person name="Kanamori H."/>
            <person name="Kurita K."/>
            <person name="Kikuta A."/>
            <person name="Kamiya K."/>
            <person name="Yamamoto M."/>
            <person name="Ikawa H."/>
            <person name="Fujii N."/>
            <person name="Hori K."/>
            <person name="Itoh T."/>
            <person name="Sato K."/>
        </authorList>
    </citation>
    <scope>NUCLEOTIDE SEQUENCE</scope>
    <source>
        <tissue evidence="8">Flower</tissue>
    </source>
</reference>
<evidence type="ECO:0000256" key="4">
    <source>
        <dbReference type="ARBA" id="ARBA00022927"/>
    </source>
</evidence>
<evidence type="ECO:0000256" key="5">
    <source>
        <dbReference type="RuleBase" id="RU364018"/>
    </source>
</evidence>
<evidence type="ECO:0000256" key="1">
    <source>
        <dbReference type="ARBA" id="ARBA00010516"/>
    </source>
</evidence>
<dbReference type="PROSITE" id="PS51072">
    <property type="entry name" value="MHD"/>
    <property type="match status" value="1"/>
</dbReference>
<dbReference type="PANTHER" id="PTHR10121">
    <property type="entry name" value="COATOMER SUBUNIT DELTA"/>
    <property type="match status" value="1"/>
</dbReference>
<keyword evidence="5" id="KW-0333">Golgi apparatus</keyword>
<protein>
    <recommendedName>
        <fullName evidence="5">Coatomer subunit delta</fullName>
    </recommendedName>
</protein>
<evidence type="ECO:0000256" key="6">
    <source>
        <dbReference type="RuleBase" id="RU366052"/>
    </source>
</evidence>
<dbReference type="InterPro" id="IPR027059">
    <property type="entry name" value="Coatomer_dsu"/>
</dbReference>
<sequence length="342" mass="38564">MTGCSLSQVEKEMEGINSQPKVLSPSMEMAVYNSSKLQMEVKGEKPKEHDIIKISLDEEMEVEFQGFTGIVIGLHLSSKMAVSFPPNSDRFVQFELRKIFDLELNSHPYIDKDLLRTLWHVKPKSTEEPFRTGPDDILKWNQSVFVYPPAPMLKVTADANPSVKESEGLVFSVLGVPYTYTGQSPLQDLVITVPLPRVDESGQPRRVVKTYIWHNVGTHVERADSIEWHLGSINDSNHRGDLSVNYYHNGGTYDMSQFFPVNASFSYTNCRALEVVRARGAEGLLDFVMSKTGHGRCTVFDPRVMQHRAAEAKQRAAEAEAAALAWQQLPWDNEGGNVWEVY</sequence>
<dbReference type="AlphaFoldDB" id="F2EC63"/>
<dbReference type="GO" id="GO:0015031">
    <property type="term" value="P:protein transport"/>
    <property type="evidence" value="ECO:0007669"/>
    <property type="project" value="UniProtKB-KW"/>
</dbReference>
<dbReference type="EMBL" id="AK373738">
    <property type="protein sequence ID" value="BAK04935.1"/>
    <property type="molecule type" value="mRNA"/>
</dbReference>
<evidence type="ECO:0000256" key="2">
    <source>
        <dbReference type="ARBA" id="ARBA00022448"/>
    </source>
</evidence>
<organism evidence="8">
    <name type="scientific">Hordeum vulgare subsp. vulgare</name>
    <name type="common">Domesticated barley</name>
    <dbReference type="NCBI Taxonomy" id="112509"/>
    <lineage>
        <taxon>Eukaryota</taxon>
        <taxon>Viridiplantae</taxon>
        <taxon>Streptophyta</taxon>
        <taxon>Embryophyta</taxon>
        <taxon>Tracheophyta</taxon>
        <taxon>Spermatophyta</taxon>
        <taxon>Magnoliopsida</taxon>
        <taxon>Liliopsida</taxon>
        <taxon>Poales</taxon>
        <taxon>Poaceae</taxon>
        <taxon>BOP clade</taxon>
        <taxon>Pooideae</taxon>
        <taxon>Triticodae</taxon>
        <taxon>Triticeae</taxon>
        <taxon>Hordeinae</taxon>
        <taxon>Hordeum</taxon>
    </lineage>
</organism>
<dbReference type="GO" id="GO:0030126">
    <property type="term" value="C:COPI vesicle coat"/>
    <property type="evidence" value="ECO:0007669"/>
    <property type="project" value="UniProtKB-UniRule"/>
</dbReference>
<comment type="subcellular location">
    <subcellularLocation>
        <location evidence="5 6">Cytoplasm</location>
    </subcellularLocation>
    <subcellularLocation>
        <location evidence="5 6">Cytoplasmic vesicle</location>
        <location evidence="5 6">COPI-coated vesicle membrane</location>
        <topology evidence="5 6">Peripheral membrane protein</topology>
        <orientation evidence="5 6">Cytoplasmic side</orientation>
    </subcellularLocation>
    <subcellularLocation>
        <location evidence="5 6">Golgi apparatus membrane</location>
        <topology evidence="5 6">Peripheral membrane protein</topology>
        <orientation evidence="5 6">Cytoplasmic side</orientation>
    </subcellularLocation>
</comment>
<keyword evidence="5" id="KW-0931">ER-Golgi transport</keyword>
<keyword evidence="5" id="KW-0968">Cytoplasmic vesicle</keyword>
<accession>F2EC63</accession>
<evidence type="ECO:0000259" key="7">
    <source>
        <dbReference type="PROSITE" id="PS51072"/>
    </source>
</evidence>
<dbReference type="PANTHER" id="PTHR10121:SF0">
    <property type="entry name" value="COATOMER SUBUNIT DELTA"/>
    <property type="match status" value="1"/>
</dbReference>
<evidence type="ECO:0000313" key="8">
    <source>
        <dbReference type="EMBL" id="BAK04935.1"/>
    </source>
</evidence>
<keyword evidence="3 5" id="KW-0963">Cytoplasm</keyword>
<evidence type="ECO:0000256" key="3">
    <source>
        <dbReference type="ARBA" id="ARBA00022490"/>
    </source>
</evidence>
<name>F2EC63_HORVV</name>
<keyword evidence="5" id="KW-0472">Membrane</keyword>
<dbReference type="GO" id="GO:0006890">
    <property type="term" value="P:retrograde vesicle-mediated transport, Golgi to endoplasmic reticulum"/>
    <property type="evidence" value="ECO:0007669"/>
    <property type="project" value="UniProtKB-UniRule"/>
</dbReference>
<keyword evidence="4 5" id="KW-0653">Protein transport</keyword>